<protein>
    <recommendedName>
        <fullName evidence="4">HTH deoR-type domain-containing protein</fullName>
    </recommendedName>
</protein>
<reference evidence="5 6" key="1">
    <citation type="submission" date="2013-01" db="EMBL/GenBank/DDBJ databases">
        <title>The Genome Sequence of Clostridium bolteae 90B8.</title>
        <authorList>
            <consortium name="The Broad Institute Genome Sequencing Platform"/>
            <person name="Earl A."/>
            <person name="Ward D."/>
            <person name="Feldgarden M."/>
            <person name="Gevers D."/>
            <person name="Courvalin P."/>
            <person name="Lambert T."/>
            <person name="Walker B."/>
            <person name="Young S.K."/>
            <person name="Zeng Q."/>
            <person name="Gargeya S."/>
            <person name="Fitzgerald M."/>
            <person name="Haas B."/>
            <person name="Abouelleil A."/>
            <person name="Alvarado L."/>
            <person name="Arachchi H.M."/>
            <person name="Berlin A.M."/>
            <person name="Chapman S.B."/>
            <person name="Dewar J."/>
            <person name="Goldberg J."/>
            <person name="Griggs A."/>
            <person name="Gujja S."/>
            <person name="Hansen M."/>
            <person name="Howarth C."/>
            <person name="Imamovic A."/>
            <person name="Larimer J."/>
            <person name="McCowan C."/>
            <person name="Murphy C."/>
            <person name="Neiman D."/>
            <person name="Pearson M."/>
            <person name="Priest M."/>
            <person name="Roberts A."/>
            <person name="Saif S."/>
            <person name="Shea T."/>
            <person name="Sisk P."/>
            <person name="Sykes S."/>
            <person name="Wortman J."/>
            <person name="Nusbaum C."/>
            <person name="Birren B."/>
        </authorList>
    </citation>
    <scope>NUCLEOTIDE SEQUENCE [LARGE SCALE GENOMIC DNA]</scope>
    <source>
        <strain evidence="5 6">90B8</strain>
    </source>
</reference>
<proteinExistence type="predicted"/>
<dbReference type="SUPFAM" id="SSF46785">
    <property type="entry name" value="Winged helix' DNA-binding domain"/>
    <property type="match status" value="1"/>
</dbReference>
<dbReference type="GO" id="GO:0003700">
    <property type="term" value="F:DNA-binding transcription factor activity"/>
    <property type="evidence" value="ECO:0007669"/>
    <property type="project" value="InterPro"/>
</dbReference>
<accession>N9ZPK2</accession>
<sequence length="50" mass="6128">MKRERDFVESRRNRIVEIMEEKPEVRVDELPQILGVSLITIRRDLQYLEE</sequence>
<dbReference type="EMBL" id="AGYG01000009">
    <property type="protein sequence ID" value="ENZ41721.1"/>
    <property type="molecule type" value="Genomic_DNA"/>
</dbReference>
<comment type="caution">
    <text evidence="5">The sequence shown here is derived from an EMBL/GenBank/DDBJ whole genome shotgun (WGS) entry which is preliminary data.</text>
</comment>
<evidence type="ECO:0000256" key="1">
    <source>
        <dbReference type="ARBA" id="ARBA00023015"/>
    </source>
</evidence>
<evidence type="ECO:0000256" key="2">
    <source>
        <dbReference type="ARBA" id="ARBA00023125"/>
    </source>
</evidence>
<dbReference type="PROSITE" id="PS00894">
    <property type="entry name" value="HTH_DEOR_1"/>
    <property type="match status" value="1"/>
</dbReference>
<dbReference type="Pfam" id="PF08220">
    <property type="entry name" value="HTH_DeoR"/>
    <property type="match status" value="1"/>
</dbReference>
<keyword evidence="2" id="KW-0238">DNA-binding</keyword>
<dbReference type="PATRIC" id="fig|997897.5.peg.1173"/>
<dbReference type="RefSeq" id="WP_002571395.1">
    <property type="nucleotide sequence ID" value="NZ_KB851149.1"/>
</dbReference>
<dbReference type="GO" id="GO:0003677">
    <property type="term" value="F:DNA binding"/>
    <property type="evidence" value="ECO:0007669"/>
    <property type="project" value="UniProtKB-KW"/>
</dbReference>
<evidence type="ECO:0000256" key="3">
    <source>
        <dbReference type="ARBA" id="ARBA00023163"/>
    </source>
</evidence>
<gene>
    <name evidence="5" type="ORF">HMPREF1097_01097</name>
</gene>
<evidence type="ECO:0000313" key="6">
    <source>
        <dbReference type="Proteomes" id="UP000013041"/>
    </source>
</evidence>
<dbReference type="InterPro" id="IPR036388">
    <property type="entry name" value="WH-like_DNA-bd_sf"/>
</dbReference>
<name>N9ZPK2_9FIRM</name>
<organism evidence="5 6">
    <name type="scientific">Enterocloster bolteae 90B8</name>
    <dbReference type="NCBI Taxonomy" id="997897"/>
    <lineage>
        <taxon>Bacteria</taxon>
        <taxon>Bacillati</taxon>
        <taxon>Bacillota</taxon>
        <taxon>Clostridia</taxon>
        <taxon>Lachnospirales</taxon>
        <taxon>Lachnospiraceae</taxon>
        <taxon>Enterocloster</taxon>
    </lineage>
</organism>
<keyword evidence="3" id="KW-0804">Transcription</keyword>
<dbReference type="InterPro" id="IPR018356">
    <property type="entry name" value="Tscrpt_reg_HTH_DeoR_CS"/>
</dbReference>
<dbReference type="InterPro" id="IPR036390">
    <property type="entry name" value="WH_DNA-bd_sf"/>
</dbReference>
<evidence type="ECO:0000313" key="5">
    <source>
        <dbReference type="EMBL" id="ENZ41721.1"/>
    </source>
</evidence>
<dbReference type="Proteomes" id="UP000013041">
    <property type="component" value="Unassembled WGS sequence"/>
</dbReference>
<dbReference type="HOGENOM" id="CLU_3116251_0_0_9"/>
<keyword evidence="1" id="KW-0805">Transcription regulation</keyword>
<dbReference type="AlphaFoldDB" id="N9ZPK2"/>
<dbReference type="Gene3D" id="1.10.10.10">
    <property type="entry name" value="Winged helix-like DNA-binding domain superfamily/Winged helix DNA-binding domain"/>
    <property type="match status" value="1"/>
</dbReference>
<evidence type="ECO:0000259" key="4">
    <source>
        <dbReference type="PROSITE" id="PS51000"/>
    </source>
</evidence>
<feature type="domain" description="HTH deoR-type" evidence="4">
    <location>
        <begin position="8"/>
        <end position="50"/>
    </location>
</feature>
<dbReference type="PROSITE" id="PS51000">
    <property type="entry name" value="HTH_DEOR_2"/>
    <property type="match status" value="1"/>
</dbReference>
<dbReference type="InterPro" id="IPR001034">
    <property type="entry name" value="DeoR_HTH"/>
</dbReference>